<feature type="transmembrane region" description="Helical" evidence="7">
    <location>
        <begin position="497"/>
        <end position="516"/>
    </location>
</feature>
<dbReference type="Gene3D" id="1.20.1250.20">
    <property type="entry name" value="MFS general substrate transporter like domains"/>
    <property type="match status" value="2"/>
</dbReference>
<feature type="transmembrane region" description="Helical" evidence="7">
    <location>
        <begin position="430"/>
        <end position="451"/>
    </location>
</feature>
<feature type="transmembrane region" description="Helical" evidence="7">
    <location>
        <begin position="338"/>
        <end position="357"/>
    </location>
</feature>
<dbReference type="GO" id="GO:0043195">
    <property type="term" value="C:terminal bouton"/>
    <property type="evidence" value="ECO:0007669"/>
    <property type="project" value="TreeGrafter"/>
</dbReference>
<dbReference type="GO" id="GO:0005335">
    <property type="term" value="F:serotonin:sodium:chloride symporter activity"/>
    <property type="evidence" value="ECO:0007669"/>
    <property type="project" value="TreeGrafter"/>
</dbReference>
<dbReference type="InterPro" id="IPR011701">
    <property type="entry name" value="MFS"/>
</dbReference>
<evidence type="ECO:0000256" key="5">
    <source>
        <dbReference type="ARBA" id="ARBA00023136"/>
    </source>
</evidence>
<comment type="subcellular location">
    <subcellularLocation>
        <location evidence="1">Membrane</location>
        <topology evidence="1">Multi-pass membrane protein</topology>
    </subcellularLocation>
</comment>
<evidence type="ECO:0000256" key="7">
    <source>
        <dbReference type="SAM" id="Phobius"/>
    </source>
</evidence>
<dbReference type="EMBL" id="MG973417">
    <property type="protein sequence ID" value="AWJ68270.1"/>
    <property type="molecule type" value="mRNA"/>
</dbReference>
<dbReference type="InterPro" id="IPR036259">
    <property type="entry name" value="MFS_trans_sf"/>
</dbReference>
<feature type="domain" description="Major facilitator superfamily (MFS) profile" evidence="8">
    <location>
        <begin position="113"/>
        <end position="521"/>
    </location>
</feature>
<feature type="region of interest" description="Disordered" evidence="6">
    <location>
        <begin position="148"/>
        <end position="168"/>
    </location>
</feature>
<feature type="transmembrane region" description="Helical" evidence="7">
    <location>
        <begin position="377"/>
        <end position="397"/>
    </location>
</feature>
<organism evidence="9">
    <name type="scientific">Hirudo verbana</name>
    <dbReference type="NCBI Taxonomy" id="311461"/>
    <lineage>
        <taxon>Eukaryota</taxon>
        <taxon>Metazoa</taxon>
        <taxon>Spiralia</taxon>
        <taxon>Lophotrochozoa</taxon>
        <taxon>Annelida</taxon>
        <taxon>Clitellata</taxon>
        <taxon>Hirudinea</taxon>
        <taxon>Hirudinida</taxon>
        <taxon>Hirudiniformes</taxon>
        <taxon>Hirudinidae</taxon>
        <taxon>Hirudo</taxon>
    </lineage>
</organism>
<dbReference type="InterPro" id="IPR050930">
    <property type="entry name" value="MFS_Vesicular_Transporter"/>
</dbReference>
<dbReference type="SUPFAM" id="SSF103473">
    <property type="entry name" value="MFS general substrate transporter"/>
    <property type="match status" value="1"/>
</dbReference>
<feature type="transmembrane region" description="Helical" evidence="7">
    <location>
        <begin position="27"/>
        <end position="50"/>
    </location>
</feature>
<dbReference type="PANTHER" id="PTHR23506">
    <property type="entry name" value="GH10249P"/>
    <property type="match status" value="1"/>
</dbReference>
<protein>
    <submittedName>
        <fullName evidence="9">Putative vesicular acetylcholine transporter</fullName>
    </submittedName>
</protein>
<reference evidence="9" key="1">
    <citation type="submission" date="2018-02" db="EMBL/GenBank/DDBJ databases">
        <title>Hirudo verbana central nervous system transcriptome analysis of ion channel and receptor content.</title>
        <authorList>
            <person name="Northcutt A.J."/>
            <person name="Schulz D.J."/>
            <person name="Mesce K.A."/>
        </authorList>
    </citation>
    <scope>NUCLEOTIDE SEQUENCE</scope>
</reference>
<keyword evidence="4 7" id="KW-1133">Transmembrane helix</keyword>
<feature type="compositionally biased region" description="Low complexity" evidence="6">
    <location>
        <begin position="148"/>
        <end position="158"/>
    </location>
</feature>
<dbReference type="GO" id="GO:0030672">
    <property type="term" value="C:synaptic vesicle membrane"/>
    <property type="evidence" value="ECO:0007669"/>
    <property type="project" value="TreeGrafter"/>
</dbReference>
<keyword evidence="5 7" id="KW-0472">Membrane</keyword>
<feature type="transmembrane region" description="Helical" evidence="7">
    <location>
        <begin position="176"/>
        <end position="196"/>
    </location>
</feature>
<keyword evidence="2" id="KW-0813">Transport</keyword>
<feature type="transmembrane region" description="Helical" evidence="7">
    <location>
        <begin position="270"/>
        <end position="293"/>
    </location>
</feature>
<keyword evidence="3 7" id="KW-0812">Transmembrane</keyword>
<feature type="transmembrane region" description="Helical" evidence="7">
    <location>
        <begin position="237"/>
        <end position="258"/>
    </location>
</feature>
<evidence type="ECO:0000256" key="2">
    <source>
        <dbReference type="ARBA" id="ARBA00022448"/>
    </source>
</evidence>
<evidence type="ECO:0000313" key="9">
    <source>
        <dbReference type="EMBL" id="AWJ68270.1"/>
    </source>
</evidence>
<dbReference type="PROSITE" id="PS50850">
    <property type="entry name" value="MFS"/>
    <property type="match status" value="1"/>
</dbReference>
<feature type="transmembrane region" description="Helical" evidence="7">
    <location>
        <begin position="203"/>
        <end position="225"/>
    </location>
</feature>
<dbReference type="GO" id="GO:0015842">
    <property type="term" value="P:aminergic neurotransmitter loading into synaptic vesicle"/>
    <property type="evidence" value="ECO:0007669"/>
    <property type="project" value="TreeGrafter"/>
</dbReference>
<accession>A0A2S1WMC3</accession>
<sequence length="573" mass="61931">MGGLVEKCFEGTKFVEKIKSWRGSRKLVLFIVFVALLLDNMLLTTVVPIIPNFLHQLDLDNQPNEKVTTSNMPDKNIHSTHKPLPSVAAESTSDALGANDPLLLSGSEENLESLFNSSLVPVRGGVTATTIATKGRKLRGKFRLRRYTTTTTTTATTTPRKVSSPEMDEQLKEENVAVGLMFASKAVVQLIVNPFVGPVTNKIGYSIPMFTGFVIMFLSTLTFAFGKSYAVLFIARAVQGIGSACSSVSGMGMLASLYTDDKDRGDAMAVALGGLAFGVLIGPPFGGVMYQFFGKEAPFLVLAVLALGDGLLQLVVLQPKVQAEEEAGSTLKELLSDPYILIAAASITFANMGIAVLEPTLPLHMMAVMGAEKWEQGAAFLPCSIAYLIGTNLFGPLSHKMGRWLSAMVGMMIIGVCLFLIPLATSTSHLILPNFGLGFSIGMVDSSMLPIMGHLVDIRHVPVYGSVYAITDVAFCLGFAVGPALSGSILNALGFKWMLWIMAIIDLLYSPFLGFLRNPPSRSEKQALMLTDAPIQNPTTTTYNIGQYNKFSNDDEVEEESDSQFQHLKPERN</sequence>
<evidence type="ECO:0000256" key="6">
    <source>
        <dbReference type="SAM" id="MobiDB-lite"/>
    </source>
</evidence>
<evidence type="ECO:0000256" key="1">
    <source>
        <dbReference type="ARBA" id="ARBA00004141"/>
    </source>
</evidence>
<feature type="transmembrane region" description="Helical" evidence="7">
    <location>
        <begin position="463"/>
        <end position="485"/>
    </location>
</feature>
<evidence type="ECO:0000256" key="3">
    <source>
        <dbReference type="ARBA" id="ARBA00022692"/>
    </source>
</evidence>
<dbReference type="CDD" id="cd17384">
    <property type="entry name" value="MFS_SLC18A1_2_VAT1_2"/>
    <property type="match status" value="1"/>
</dbReference>
<evidence type="ECO:0000259" key="8">
    <source>
        <dbReference type="PROSITE" id="PS50850"/>
    </source>
</evidence>
<proteinExistence type="evidence at transcript level"/>
<dbReference type="Pfam" id="PF07690">
    <property type="entry name" value="MFS_1"/>
    <property type="match status" value="1"/>
</dbReference>
<dbReference type="PANTHER" id="PTHR23506:SF23">
    <property type="entry name" value="GH10249P"/>
    <property type="match status" value="1"/>
</dbReference>
<dbReference type="InterPro" id="IPR020846">
    <property type="entry name" value="MFS_dom"/>
</dbReference>
<feature type="transmembrane region" description="Helical" evidence="7">
    <location>
        <begin position="404"/>
        <end position="424"/>
    </location>
</feature>
<dbReference type="FunFam" id="1.20.1250.20:FF:000145">
    <property type="entry name" value="Chromaffin granule amine transporter"/>
    <property type="match status" value="1"/>
</dbReference>
<feature type="transmembrane region" description="Helical" evidence="7">
    <location>
        <begin position="299"/>
        <end position="317"/>
    </location>
</feature>
<dbReference type="AlphaFoldDB" id="A0A2S1WMC3"/>
<evidence type="ECO:0000256" key="4">
    <source>
        <dbReference type="ARBA" id="ARBA00022989"/>
    </source>
</evidence>
<name>A0A2S1WMC3_9ANNE</name>